<organism evidence="2 3">
    <name type="scientific">Enterococcus xiangfangensis</name>
    <dbReference type="NCBI Taxonomy" id="1296537"/>
    <lineage>
        <taxon>Bacteria</taxon>
        <taxon>Bacillati</taxon>
        <taxon>Bacillota</taxon>
        <taxon>Bacilli</taxon>
        <taxon>Lactobacillales</taxon>
        <taxon>Enterococcaceae</taxon>
        <taxon>Enterococcus</taxon>
    </lineage>
</organism>
<accession>A0ABU3F8B0</accession>
<dbReference type="PROSITE" id="PS50987">
    <property type="entry name" value="HTH_ARSR_2"/>
    <property type="match status" value="1"/>
</dbReference>
<dbReference type="InterPro" id="IPR036388">
    <property type="entry name" value="WH-like_DNA-bd_sf"/>
</dbReference>
<keyword evidence="3" id="KW-1185">Reference proteome</keyword>
<evidence type="ECO:0000313" key="3">
    <source>
        <dbReference type="Proteomes" id="UP001181046"/>
    </source>
</evidence>
<dbReference type="InterPro" id="IPR036390">
    <property type="entry name" value="WH_DNA-bd_sf"/>
</dbReference>
<name>A0ABU3F8B0_9ENTE</name>
<gene>
    <name evidence="2" type="ORF">P7H27_03920</name>
</gene>
<proteinExistence type="predicted"/>
<dbReference type="Pfam" id="PF01022">
    <property type="entry name" value="HTH_5"/>
    <property type="match status" value="1"/>
</dbReference>
<evidence type="ECO:0000259" key="1">
    <source>
        <dbReference type="PROSITE" id="PS50987"/>
    </source>
</evidence>
<evidence type="ECO:0000313" key="2">
    <source>
        <dbReference type="EMBL" id="MDT2758904.1"/>
    </source>
</evidence>
<dbReference type="InterPro" id="IPR001845">
    <property type="entry name" value="HTH_ArsR_DNA-bd_dom"/>
</dbReference>
<dbReference type="Gene3D" id="1.10.10.10">
    <property type="entry name" value="Winged helix-like DNA-binding domain superfamily/Winged helix DNA-binding domain"/>
    <property type="match status" value="1"/>
</dbReference>
<protein>
    <submittedName>
        <fullName evidence="2">ArsR family transcriptional regulator</fullName>
    </submittedName>
</protein>
<feature type="domain" description="HTH arsR-type" evidence="1">
    <location>
        <begin position="1"/>
        <end position="34"/>
    </location>
</feature>
<dbReference type="SUPFAM" id="SSF46785">
    <property type="entry name" value="Winged helix' DNA-binding domain"/>
    <property type="match status" value="1"/>
</dbReference>
<comment type="caution">
    <text evidence="2">The sequence shown here is derived from an EMBL/GenBank/DDBJ whole genome shotgun (WGS) entry which is preliminary data.</text>
</comment>
<dbReference type="Proteomes" id="UP001181046">
    <property type="component" value="Unassembled WGS sequence"/>
</dbReference>
<reference evidence="2" key="1">
    <citation type="submission" date="2023-03" db="EMBL/GenBank/DDBJ databases">
        <authorList>
            <person name="Shen W."/>
            <person name="Cai J."/>
        </authorList>
    </citation>
    <scope>NUCLEOTIDE SEQUENCE</scope>
    <source>
        <strain evidence="2">P66-3</strain>
    </source>
</reference>
<sequence length="34" mass="3844">MQSLQVTDLTEVTKLSRPAVSHHLKILKKAELID</sequence>
<dbReference type="EMBL" id="JARQAJ010000001">
    <property type="protein sequence ID" value="MDT2758904.1"/>
    <property type="molecule type" value="Genomic_DNA"/>
</dbReference>